<dbReference type="FunFam" id="1.20.1250.20:FF:000068">
    <property type="entry name" value="MFS general substrate transporter"/>
    <property type="match status" value="1"/>
</dbReference>
<keyword evidence="4 7" id="KW-1133">Transmembrane helix</keyword>
<keyword evidence="10" id="KW-1185">Reference proteome</keyword>
<feature type="transmembrane region" description="Helical" evidence="7">
    <location>
        <begin position="378"/>
        <end position="394"/>
    </location>
</feature>
<comment type="caution">
    <text evidence="9">The sequence shown here is derived from an EMBL/GenBank/DDBJ whole genome shotgun (WGS) entry which is preliminary data.</text>
</comment>
<keyword evidence="2" id="KW-0813">Transport</keyword>
<accession>A0AAN6QHZ6</accession>
<dbReference type="PANTHER" id="PTHR43791:SF57">
    <property type="entry name" value="MAJOR FACILITATOR SUPERFAMILY (MFS) PROFILE DOMAIN-CONTAINING PROTEIN"/>
    <property type="match status" value="1"/>
</dbReference>
<keyword evidence="3 7" id="KW-0812">Transmembrane</keyword>
<dbReference type="PROSITE" id="PS50850">
    <property type="entry name" value="MFS"/>
    <property type="match status" value="1"/>
</dbReference>
<dbReference type="GeneID" id="89941265"/>
<gene>
    <name evidence="9" type="ORF">N656DRAFT_793079</name>
</gene>
<dbReference type="SUPFAM" id="SSF103473">
    <property type="entry name" value="MFS general substrate transporter"/>
    <property type="match status" value="1"/>
</dbReference>
<evidence type="ECO:0000256" key="5">
    <source>
        <dbReference type="ARBA" id="ARBA00023136"/>
    </source>
</evidence>
<evidence type="ECO:0000256" key="3">
    <source>
        <dbReference type="ARBA" id="ARBA00022692"/>
    </source>
</evidence>
<sequence length="505" mass="56294">MGSSTEASAPEITESDSVNNDKTGTISKKTPDDVDVESVGWDAASTRKLIRKIDFTLIPFLALLYLLSFLDRTNIGNARLDTLEQDLHFPKGSLYYNDALAIFFPFYVAAEIPSNMAMKRFRPSIWIPSIMVAWALCTTLMGIVRDYPGLMVARSFLGLAEGGLFPGITYYITMWYRRHECGLRMAIFFSAATAAGAFGGLLARGIMEMRGVGGLSGWQWIFILEGLLTFVVAVIAYFMMQDYPGTAKFLTPEEREEVQARLKRDRSSLADEFDIKYFWAAIKDWKIWVHMFITIGVYTGLYSYSLFLPTIVNELGTATSREMAQLMTVPPYVVACIFCVGAGWYADKLGQRGIFMMGFMVMAIVGLIMLMAAPSAGVRYLGCFLLASGIYPNVPQGVAWNGNNIGGSLKRGVGIAMHVGFGNLGGTISAYLFLSKDGPRYIPGFATLLACQSMALILSAIMYVYLRRENARRDREYKPPSEYTEEERVAERDKGDYASFFRYTL</sequence>
<proteinExistence type="predicted"/>
<evidence type="ECO:0000256" key="6">
    <source>
        <dbReference type="SAM" id="MobiDB-lite"/>
    </source>
</evidence>
<reference evidence="9" key="2">
    <citation type="submission" date="2023-05" db="EMBL/GenBank/DDBJ databases">
        <authorList>
            <consortium name="Lawrence Berkeley National Laboratory"/>
            <person name="Steindorff A."/>
            <person name="Hensen N."/>
            <person name="Bonometti L."/>
            <person name="Westerberg I."/>
            <person name="Brannstrom I.O."/>
            <person name="Guillou S."/>
            <person name="Cros-Aarteil S."/>
            <person name="Calhoun S."/>
            <person name="Haridas S."/>
            <person name="Kuo A."/>
            <person name="Mondo S."/>
            <person name="Pangilinan J."/>
            <person name="Riley R."/>
            <person name="Labutti K."/>
            <person name="Andreopoulos B."/>
            <person name="Lipzen A."/>
            <person name="Chen C."/>
            <person name="Yanf M."/>
            <person name="Daum C."/>
            <person name="Ng V."/>
            <person name="Clum A."/>
            <person name="Ohm R."/>
            <person name="Martin F."/>
            <person name="Silar P."/>
            <person name="Natvig D."/>
            <person name="Lalanne C."/>
            <person name="Gautier V."/>
            <person name="Ament-Velasquez S.L."/>
            <person name="Kruys A."/>
            <person name="Hutchinson M.I."/>
            <person name="Powell A.J."/>
            <person name="Barry K."/>
            <person name="Miller A.N."/>
            <person name="Grigoriev I.V."/>
            <person name="Debuchy R."/>
            <person name="Gladieux P."/>
            <person name="Thoren M.H."/>
            <person name="Johannesson H."/>
        </authorList>
    </citation>
    <scope>NUCLEOTIDE SEQUENCE</scope>
    <source>
        <strain evidence="9">CBS 508.74</strain>
    </source>
</reference>
<dbReference type="InterPro" id="IPR036259">
    <property type="entry name" value="MFS_trans_sf"/>
</dbReference>
<feature type="compositionally biased region" description="Polar residues" evidence="6">
    <location>
        <begin position="15"/>
        <end position="28"/>
    </location>
</feature>
<dbReference type="InterPro" id="IPR011701">
    <property type="entry name" value="MFS"/>
</dbReference>
<comment type="subcellular location">
    <subcellularLocation>
        <location evidence="1">Membrane</location>
        <topology evidence="1">Multi-pass membrane protein</topology>
    </subcellularLocation>
</comment>
<evidence type="ECO:0000313" key="9">
    <source>
        <dbReference type="EMBL" id="KAK4107602.1"/>
    </source>
</evidence>
<dbReference type="GO" id="GO:0016020">
    <property type="term" value="C:membrane"/>
    <property type="evidence" value="ECO:0007669"/>
    <property type="project" value="UniProtKB-SubCell"/>
</dbReference>
<name>A0AAN6QHZ6_9PEZI</name>
<dbReference type="EMBL" id="MU853371">
    <property type="protein sequence ID" value="KAK4107602.1"/>
    <property type="molecule type" value="Genomic_DNA"/>
</dbReference>
<reference evidence="9" key="1">
    <citation type="journal article" date="2023" name="Mol. Phylogenet. Evol.">
        <title>Genome-scale phylogeny and comparative genomics of the fungal order Sordariales.</title>
        <authorList>
            <person name="Hensen N."/>
            <person name="Bonometti L."/>
            <person name="Westerberg I."/>
            <person name="Brannstrom I.O."/>
            <person name="Guillou S."/>
            <person name="Cros-Aarteil S."/>
            <person name="Calhoun S."/>
            <person name="Haridas S."/>
            <person name="Kuo A."/>
            <person name="Mondo S."/>
            <person name="Pangilinan J."/>
            <person name="Riley R."/>
            <person name="LaButti K."/>
            <person name="Andreopoulos B."/>
            <person name="Lipzen A."/>
            <person name="Chen C."/>
            <person name="Yan M."/>
            <person name="Daum C."/>
            <person name="Ng V."/>
            <person name="Clum A."/>
            <person name="Steindorff A."/>
            <person name="Ohm R.A."/>
            <person name="Martin F."/>
            <person name="Silar P."/>
            <person name="Natvig D.O."/>
            <person name="Lalanne C."/>
            <person name="Gautier V."/>
            <person name="Ament-Velasquez S.L."/>
            <person name="Kruys A."/>
            <person name="Hutchinson M.I."/>
            <person name="Powell A.J."/>
            <person name="Barry K."/>
            <person name="Miller A.N."/>
            <person name="Grigoriev I.V."/>
            <person name="Debuchy R."/>
            <person name="Gladieux P."/>
            <person name="Hiltunen Thoren M."/>
            <person name="Johannesson H."/>
        </authorList>
    </citation>
    <scope>NUCLEOTIDE SEQUENCE</scope>
    <source>
        <strain evidence="9">CBS 508.74</strain>
    </source>
</reference>
<organism evidence="9 10">
    <name type="scientific">Canariomyces notabilis</name>
    <dbReference type="NCBI Taxonomy" id="2074819"/>
    <lineage>
        <taxon>Eukaryota</taxon>
        <taxon>Fungi</taxon>
        <taxon>Dikarya</taxon>
        <taxon>Ascomycota</taxon>
        <taxon>Pezizomycotina</taxon>
        <taxon>Sordariomycetes</taxon>
        <taxon>Sordariomycetidae</taxon>
        <taxon>Sordariales</taxon>
        <taxon>Chaetomiaceae</taxon>
        <taxon>Canariomyces</taxon>
    </lineage>
</organism>
<feature type="transmembrane region" description="Helical" evidence="7">
    <location>
        <begin position="327"/>
        <end position="346"/>
    </location>
</feature>
<evidence type="ECO:0000256" key="1">
    <source>
        <dbReference type="ARBA" id="ARBA00004141"/>
    </source>
</evidence>
<evidence type="ECO:0000313" key="10">
    <source>
        <dbReference type="Proteomes" id="UP001302812"/>
    </source>
</evidence>
<evidence type="ECO:0000256" key="2">
    <source>
        <dbReference type="ARBA" id="ARBA00022448"/>
    </source>
</evidence>
<dbReference type="Proteomes" id="UP001302812">
    <property type="component" value="Unassembled WGS sequence"/>
</dbReference>
<feature type="transmembrane region" description="Helical" evidence="7">
    <location>
        <begin position="125"/>
        <end position="144"/>
    </location>
</feature>
<feature type="transmembrane region" description="Helical" evidence="7">
    <location>
        <begin position="415"/>
        <end position="434"/>
    </location>
</feature>
<dbReference type="Pfam" id="PF07690">
    <property type="entry name" value="MFS_1"/>
    <property type="match status" value="1"/>
</dbReference>
<feature type="transmembrane region" description="Helical" evidence="7">
    <location>
        <begin position="53"/>
        <end position="70"/>
    </location>
</feature>
<dbReference type="RefSeq" id="XP_064665172.1">
    <property type="nucleotide sequence ID" value="XM_064817140.1"/>
</dbReference>
<dbReference type="PANTHER" id="PTHR43791">
    <property type="entry name" value="PERMEASE-RELATED"/>
    <property type="match status" value="1"/>
</dbReference>
<feature type="transmembrane region" description="Helical" evidence="7">
    <location>
        <begin position="353"/>
        <end position="372"/>
    </location>
</feature>
<feature type="transmembrane region" description="Helical" evidence="7">
    <location>
        <begin position="156"/>
        <end position="173"/>
    </location>
</feature>
<feature type="transmembrane region" description="Helical" evidence="7">
    <location>
        <begin position="446"/>
        <end position="466"/>
    </location>
</feature>
<feature type="transmembrane region" description="Helical" evidence="7">
    <location>
        <begin position="218"/>
        <end position="240"/>
    </location>
</feature>
<evidence type="ECO:0000256" key="7">
    <source>
        <dbReference type="SAM" id="Phobius"/>
    </source>
</evidence>
<feature type="transmembrane region" description="Helical" evidence="7">
    <location>
        <begin position="185"/>
        <end position="206"/>
    </location>
</feature>
<keyword evidence="5 7" id="KW-0472">Membrane</keyword>
<feature type="domain" description="Major facilitator superfamily (MFS) profile" evidence="8">
    <location>
        <begin position="57"/>
        <end position="471"/>
    </location>
</feature>
<dbReference type="FunFam" id="1.20.1250.20:FF:000034">
    <property type="entry name" value="MFS general substrate transporter"/>
    <property type="match status" value="1"/>
</dbReference>
<dbReference type="Gene3D" id="1.20.1250.20">
    <property type="entry name" value="MFS general substrate transporter like domains"/>
    <property type="match status" value="2"/>
</dbReference>
<evidence type="ECO:0000259" key="8">
    <source>
        <dbReference type="PROSITE" id="PS50850"/>
    </source>
</evidence>
<protein>
    <submittedName>
        <fullName evidence="9">MFS general substrate transporter</fullName>
    </submittedName>
</protein>
<feature type="region of interest" description="Disordered" evidence="6">
    <location>
        <begin position="1"/>
        <end position="29"/>
    </location>
</feature>
<dbReference type="AlphaFoldDB" id="A0AAN6QHZ6"/>
<dbReference type="GO" id="GO:0022857">
    <property type="term" value="F:transmembrane transporter activity"/>
    <property type="evidence" value="ECO:0007669"/>
    <property type="project" value="InterPro"/>
</dbReference>
<dbReference type="InterPro" id="IPR020846">
    <property type="entry name" value="MFS_dom"/>
</dbReference>
<evidence type="ECO:0000256" key="4">
    <source>
        <dbReference type="ARBA" id="ARBA00022989"/>
    </source>
</evidence>
<feature type="transmembrane region" description="Helical" evidence="7">
    <location>
        <begin position="287"/>
        <end position="307"/>
    </location>
</feature>